<feature type="compositionally biased region" description="Basic and acidic residues" evidence="4">
    <location>
        <begin position="303"/>
        <end position="315"/>
    </location>
</feature>
<dbReference type="EMBL" id="CP042582">
    <property type="protein sequence ID" value="QEX21075.1"/>
    <property type="molecule type" value="Genomic_DNA"/>
</dbReference>
<dbReference type="InterPro" id="IPR022642">
    <property type="entry name" value="CheR_C"/>
</dbReference>
<feature type="compositionally biased region" description="Pro residues" evidence="4">
    <location>
        <begin position="291"/>
        <end position="300"/>
    </location>
</feature>
<dbReference type="Gene3D" id="3.40.50.150">
    <property type="entry name" value="Vaccinia Virus protein VP39"/>
    <property type="match status" value="1"/>
</dbReference>
<evidence type="ECO:0000259" key="5">
    <source>
        <dbReference type="PROSITE" id="PS50123"/>
    </source>
</evidence>
<dbReference type="PANTHER" id="PTHR24422:SF19">
    <property type="entry name" value="CHEMOTAXIS PROTEIN METHYLTRANSFERASE"/>
    <property type="match status" value="1"/>
</dbReference>
<gene>
    <name evidence="6" type="ORF">FRZ61_09960</name>
</gene>
<evidence type="ECO:0000313" key="7">
    <source>
        <dbReference type="Proteomes" id="UP000325797"/>
    </source>
</evidence>
<dbReference type="InterPro" id="IPR029063">
    <property type="entry name" value="SAM-dependent_MTases_sf"/>
</dbReference>
<dbReference type="GO" id="GO:0008757">
    <property type="term" value="F:S-adenosylmethionine-dependent methyltransferase activity"/>
    <property type="evidence" value="ECO:0007669"/>
    <property type="project" value="InterPro"/>
</dbReference>
<dbReference type="AlphaFoldDB" id="A0A5J6MWK1"/>
<keyword evidence="1 6" id="KW-0489">Methyltransferase</keyword>
<protein>
    <submittedName>
        <fullName evidence="6">Protein-glutamate O-methyltransferase</fullName>
    </submittedName>
</protein>
<feature type="region of interest" description="Disordered" evidence="4">
    <location>
        <begin position="284"/>
        <end position="320"/>
    </location>
</feature>
<dbReference type="KEGG" id="hadh:FRZ61_09960"/>
<accession>A0A5J6MWK1</accession>
<dbReference type="Gene3D" id="1.25.40.10">
    <property type="entry name" value="Tetratricopeptide repeat domain"/>
    <property type="match status" value="1"/>
</dbReference>
<evidence type="ECO:0000256" key="1">
    <source>
        <dbReference type="ARBA" id="ARBA00022603"/>
    </source>
</evidence>
<evidence type="ECO:0000313" key="6">
    <source>
        <dbReference type="EMBL" id="QEX21075.1"/>
    </source>
</evidence>
<reference evidence="6 7" key="1">
    <citation type="submission" date="2019-08" db="EMBL/GenBank/DDBJ databases">
        <title>Hyperibacter terrae gen. nov., sp. nov. and Hyperibacter viscosus sp. nov., two new members in the family Rhodospirillaceae isolated from the rhizosphere of Hypericum perforatum.</title>
        <authorList>
            <person name="Noviana Z."/>
        </authorList>
    </citation>
    <scope>NUCLEOTIDE SEQUENCE [LARGE SCALE GENOMIC DNA]</scope>
    <source>
        <strain evidence="6 7">R5959</strain>
    </source>
</reference>
<dbReference type="InterPro" id="IPR050903">
    <property type="entry name" value="Bact_Chemotaxis_MeTrfase"/>
</dbReference>
<feature type="domain" description="CheR-type methyltransferase" evidence="5">
    <location>
        <begin position="1"/>
        <end position="276"/>
    </location>
</feature>
<proteinExistence type="predicted"/>
<keyword evidence="7" id="KW-1185">Reference proteome</keyword>
<dbReference type="Pfam" id="PF01739">
    <property type="entry name" value="CheR"/>
    <property type="match status" value="1"/>
</dbReference>
<dbReference type="PROSITE" id="PS50123">
    <property type="entry name" value="CHER"/>
    <property type="match status" value="1"/>
</dbReference>
<evidence type="ECO:0000256" key="4">
    <source>
        <dbReference type="SAM" id="MobiDB-lite"/>
    </source>
</evidence>
<dbReference type="RefSeq" id="WP_151115349.1">
    <property type="nucleotide sequence ID" value="NZ_CP042582.1"/>
</dbReference>
<keyword evidence="2 6" id="KW-0808">Transferase</keyword>
<dbReference type="PANTHER" id="PTHR24422">
    <property type="entry name" value="CHEMOTAXIS PROTEIN METHYLTRANSFERASE"/>
    <property type="match status" value="1"/>
</dbReference>
<evidence type="ECO:0000256" key="3">
    <source>
        <dbReference type="ARBA" id="ARBA00022691"/>
    </source>
</evidence>
<dbReference type="InterPro" id="IPR011990">
    <property type="entry name" value="TPR-like_helical_dom_sf"/>
</dbReference>
<sequence>MTPDAWTDPAYEAVAGWLQARTGLYFNPHRRHDAEAGIRRVMTKAGIDDVALCRQLLGSQRLPLDDFITELTVGETYFFRDPGQFEFIRHELLPQIRRRHGHDHAIRAWSAGCASGEEAYSLAILFEQEMVDQRFTILATDISRAALARARAASYGSWSLRGDDGMLADRYFRRGGDRLLLAERFRQKVNFEYLNLALDHYPSLASGAWGMDLILCRNVLIYFDRETGRRVMRALIDSLADGGVLIMGPSDPVYQEEGPHEIMVTPAGVFYRHERRPRSTLRGWAQKLEWPPEPPKPAPPASWDRKPAPPPDRDQAPPAAETADLLAQARAAAARGDHAKVIELTRRSRAADPHAAVLHLQALANSGDALEAEKLAGAAIAAHPLTAELHFLHAMLLIGLDRNEEAERALQRTLYLDRSLAVAHLALGSVLRRIGDLAGARRAYRRGRDLAAGKAADEAVPLSEGETAGRLTAAAKAQLALIGDDQGGRP</sequence>
<dbReference type="SUPFAM" id="SSF48452">
    <property type="entry name" value="TPR-like"/>
    <property type="match status" value="1"/>
</dbReference>
<dbReference type="SUPFAM" id="SSF53335">
    <property type="entry name" value="S-adenosyl-L-methionine-dependent methyltransferases"/>
    <property type="match status" value="1"/>
</dbReference>
<dbReference type="PRINTS" id="PR00996">
    <property type="entry name" value="CHERMTFRASE"/>
</dbReference>
<name>A0A5J6MWK1_9PROT</name>
<dbReference type="Proteomes" id="UP000325797">
    <property type="component" value="Chromosome"/>
</dbReference>
<dbReference type="SMART" id="SM00138">
    <property type="entry name" value="MeTrc"/>
    <property type="match status" value="1"/>
</dbReference>
<evidence type="ECO:0000256" key="2">
    <source>
        <dbReference type="ARBA" id="ARBA00022679"/>
    </source>
</evidence>
<keyword evidence="3" id="KW-0949">S-adenosyl-L-methionine</keyword>
<organism evidence="6 7">
    <name type="scientific">Hypericibacter adhaerens</name>
    <dbReference type="NCBI Taxonomy" id="2602016"/>
    <lineage>
        <taxon>Bacteria</taxon>
        <taxon>Pseudomonadati</taxon>
        <taxon>Pseudomonadota</taxon>
        <taxon>Alphaproteobacteria</taxon>
        <taxon>Rhodospirillales</taxon>
        <taxon>Dongiaceae</taxon>
        <taxon>Hypericibacter</taxon>
    </lineage>
</organism>
<dbReference type="GO" id="GO:0032259">
    <property type="term" value="P:methylation"/>
    <property type="evidence" value="ECO:0007669"/>
    <property type="project" value="UniProtKB-KW"/>
</dbReference>
<dbReference type="InterPro" id="IPR000780">
    <property type="entry name" value="CheR_MeTrfase"/>
</dbReference>
<dbReference type="SUPFAM" id="SSF47757">
    <property type="entry name" value="Chemotaxis receptor methyltransferase CheR, N-terminal domain"/>
    <property type="match status" value="1"/>
</dbReference>
<dbReference type="OrthoDB" id="9816309at2"/>